<dbReference type="GO" id="GO:0004222">
    <property type="term" value="F:metalloendopeptidase activity"/>
    <property type="evidence" value="ECO:0007669"/>
    <property type="project" value="TreeGrafter"/>
</dbReference>
<dbReference type="InterPro" id="IPR050570">
    <property type="entry name" value="Cell_wall_metabolism_enzyme"/>
</dbReference>
<dbReference type="HOGENOM" id="CLU_1123292_0_0_7"/>
<evidence type="ECO:0000313" key="4">
    <source>
        <dbReference type="EMBL" id="AJE03053.1"/>
    </source>
</evidence>
<dbReference type="InterPro" id="IPR016047">
    <property type="entry name" value="M23ase_b-sheet_dom"/>
</dbReference>
<dbReference type="AlphaFoldDB" id="A0A0B5B8M6"/>
<dbReference type="InterPro" id="IPR025392">
    <property type="entry name" value="DUF4124"/>
</dbReference>
<dbReference type="KEGG" id="gpi:GPICK_06445"/>
<proteinExistence type="predicted"/>
<evidence type="ECO:0000259" key="3">
    <source>
        <dbReference type="Pfam" id="PF13511"/>
    </source>
</evidence>
<dbReference type="OrthoDB" id="9815245at2"/>
<gene>
    <name evidence="4" type="ORF">GPICK_06445</name>
</gene>
<evidence type="ECO:0000256" key="1">
    <source>
        <dbReference type="SAM" id="SignalP"/>
    </source>
</evidence>
<dbReference type="PANTHER" id="PTHR21666">
    <property type="entry name" value="PEPTIDASE-RELATED"/>
    <property type="match status" value="1"/>
</dbReference>
<organism evidence="4 5">
    <name type="scientific">Geobacter pickeringii</name>
    <dbReference type="NCBI Taxonomy" id="345632"/>
    <lineage>
        <taxon>Bacteria</taxon>
        <taxon>Pseudomonadati</taxon>
        <taxon>Thermodesulfobacteriota</taxon>
        <taxon>Desulfuromonadia</taxon>
        <taxon>Geobacterales</taxon>
        <taxon>Geobacteraceae</taxon>
        <taxon>Geobacter</taxon>
    </lineage>
</organism>
<dbReference type="Pfam" id="PF01551">
    <property type="entry name" value="Peptidase_M23"/>
    <property type="match status" value="1"/>
</dbReference>
<reference evidence="4 5" key="1">
    <citation type="journal article" date="2015" name="Genome Announc.">
        <title>Complete Genome of Geobacter pickeringii G13T, a Metal-Reducing Isolate from Sedimentary Kaolin Deposits.</title>
        <authorList>
            <person name="Badalamenti J.P."/>
            <person name="Bond D.R."/>
        </authorList>
    </citation>
    <scope>NUCLEOTIDE SEQUENCE [LARGE SCALE GENOMIC DNA]</scope>
    <source>
        <strain evidence="4 5">G13</strain>
    </source>
</reference>
<feature type="domain" description="M23ase beta-sheet core" evidence="2">
    <location>
        <begin position="114"/>
        <end position="206"/>
    </location>
</feature>
<feature type="chain" id="PRO_5002098207" evidence="1">
    <location>
        <begin position="22"/>
        <end position="248"/>
    </location>
</feature>
<sequence length="248" mass="26196">MKTLLRLSLFTLLAVPAVVRADIYRYVDNDGVECFTDAPRTGGATLVMKERDLPRPRTTRSVPRHLAATGIVEKATVTAPAPATSPAAAELPVHGRITSLVGLRHDPIDGTLREHNGVDIAVPQGTAVHPIAAGKVLFSGTRPGYGNIVIIEHGDGTITLYGHHAKNLVSVGEEVSGATIIALSGSTGRSTGPHLHFEAWRDGKNVTTSYIPGAAGEGVGTADVRRQAQDTIRRIVQSDGSLVFTNLH</sequence>
<dbReference type="Proteomes" id="UP000057609">
    <property type="component" value="Chromosome"/>
</dbReference>
<evidence type="ECO:0000259" key="2">
    <source>
        <dbReference type="Pfam" id="PF01551"/>
    </source>
</evidence>
<dbReference type="STRING" id="345632.GPICK_06445"/>
<dbReference type="Pfam" id="PF13511">
    <property type="entry name" value="DUF4124"/>
    <property type="match status" value="1"/>
</dbReference>
<protein>
    <submittedName>
        <fullName evidence="4">Peptidase M23</fullName>
    </submittedName>
</protein>
<keyword evidence="1" id="KW-0732">Signal</keyword>
<keyword evidence="5" id="KW-1185">Reference proteome</keyword>
<dbReference type="InterPro" id="IPR011055">
    <property type="entry name" value="Dup_hybrid_motif"/>
</dbReference>
<evidence type="ECO:0000313" key="5">
    <source>
        <dbReference type="Proteomes" id="UP000057609"/>
    </source>
</evidence>
<dbReference type="RefSeq" id="WP_039741466.1">
    <property type="nucleotide sequence ID" value="NZ_CP009788.1"/>
</dbReference>
<name>A0A0B5B8M6_9BACT</name>
<dbReference type="Gene3D" id="2.70.70.10">
    <property type="entry name" value="Glucose Permease (Domain IIA)"/>
    <property type="match status" value="1"/>
</dbReference>
<dbReference type="CDD" id="cd12797">
    <property type="entry name" value="M23_peptidase"/>
    <property type="match status" value="1"/>
</dbReference>
<feature type="signal peptide" evidence="1">
    <location>
        <begin position="1"/>
        <end position="21"/>
    </location>
</feature>
<feature type="domain" description="DUF4124" evidence="3">
    <location>
        <begin position="11"/>
        <end position="89"/>
    </location>
</feature>
<dbReference type="PANTHER" id="PTHR21666:SF270">
    <property type="entry name" value="MUREIN HYDROLASE ACTIVATOR ENVC"/>
    <property type="match status" value="1"/>
</dbReference>
<dbReference type="SUPFAM" id="SSF51261">
    <property type="entry name" value="Duplicated hybrid motif"/>
    <property type="match status" value="1"/>
</dbReference>
<accession>A0A0B5B8M6</accession>
<dbReference type="EMBL" id="CP009788">
    <property type="protein sequence ID" value="AJE03053.1"/>
    <property type="molecule type" value="Genomic_DNA"/>
</dbReference>